<dbReference type="EMBL" id="QEWE01000014">
    <property type="protein sequence ID" value="REJ29348.1"/>
    <property type="molecule type" value="Genomic_DNA"/>
</dbReference>
<sequence>MQTGKDPAALSSWGEGKRPGSFPLDEILQLWKNGCSILLFWEGEPVFPFRRREMVIKAEEGGELFLDRQSPGPVPEVRGKGFLRICPVRSLPNSGTEGKIAEKGAALFFPRHSPFYEKIEKFRTWALSVLKTHVIFMLASLCFIKRYDGTQNNM</sequence>
<accession>A0A3E0K6B6</accession>
<protein>
    <submittedName>
        <fullName evidence="2">Uncharacterized protein</fullName>
    </submittedName>
</protein>
<keyword evidence="1" id="KW-0812">Transmembrane</keyword>
<gene>
    <name evidence="2" type="ORF">C6P37_05165</name>
</gene>
<keyword evidence="1" id="KW-1133">Transmembrane helix</keyword>
<comment type="caution">
    <text evidence="2">The sequence shown here is derived from an EMBL/GenBank/DDBJ whole genome shotgun (WGS) entry which is preliminary data.</text>
</comment>
<evidence type="ECO:0000313" key="3">
    <source>
        <dbReference type="Proteomes" id="UP000257014"/>
    </source>
</evidence>
<reference evidence="2 3" key="1">
    <citation type="submission" date="2018-03" db="EMBL/GenBank/DDBJ databases">
        <authorList>
            <person name="Keele B.F."/>
        </authorList>
    </citation>
    <scope>NUCLEOTIDE SEQUENCE [LARGE SCALE GENOMIC DNA]</scope>
    <source>
        <strain evidence="2">ZCTH4_d</strain>
    </source>
</reference>
<keyword evidence="1" id="KW-0472">Membrane</keyword>
<proteinExistence type="predicted"/>
<evidence type="ECO:0000256" key="1">
    <source>
        <dbReference type="SAM" id="Phobius"/>
    </source>
</evidence>
<evidence type="ECO:0000313" key="2">
    <source>
        <dbReference type="EMBL" id="REJ29348.1"/>
    </source>
</evidence>
<name>A0A3E0K6B6_9BACI</name>
<dbReference type="AlphaFoldDB" id="A0A3E0K6B6"/>
<organism evidence="2 3">
    <name type="scientific">Caldibacillus debilis</name>
    <dbReference type="NCBI Taxonomy" id="301148"/>
    <lineage>
        <taxon>Bacteria</taxon>
        <taxon>Bacillati</taxon>
        <taxon>Bacillota</taxon>
        <taxon>Bacilli</taxon>
        <taxon>Bacillales</taxon>
        <taxon>Bacillaceae</taxon>
        <taxon>Caldibacillus</taxon>
    </lineage>
</organism>
<dbReference type="Proteomes" id="UP000257014">
    <property type="component" value="Unassembled WGS sequence"/>
</dbReference>
<feature type="transmembrane region" description="Helical" evidence="1">
    <location>
        <begin position="125"/>
        <end position="144"/>
    </location>
</feature>